<evidence type="ECO:0000313" key="8">
    <source>
        <dbReference type="RefSeq" id="XP_034252570.1"/>
    </source>
</evidence>
<keyword evidence="3" id="KW-0862">Zinc</keyword>
<evidence type="ECO:0000256" key="5">
    <source>
        <dbReference type="SAM" id="MobiDB-lite"/>
    </source>
</evidence>
<keyword evidence="1" id="KW-0479">Metal-binding</keyword>
<organism evidence="8">
    <name type="scientific">Thrips palmi</name>
    <name type="common">Melon thrips</name>
    <dbReference type="NCBI Taxonomy" id="161013"/>
    <lineage>
        <taxon>Eukaryota</taxon>
        <taxon>Metazoa</taxon>
        <taxon>Ecdysozoa</taxon>
        <taxon>Arthropoda</taxon>
        <taxon>Hexapoda</taxon>
        <taxon>Insecta</taxon>
        <taxon>Pterygota</taxon>
        <taxon>Neoptera</taxon>
        <taxon>Paraneoptera</taxon>
        <taxon>Thysanoptera</taxon>
        <taxon>Terebrantia</taxon>
        <taxon>Thripoidea</taxon>
        <taxon>Thripidae</taxon>
        <taxon>Thrips</taxon>
    </lineage>
</organism>
<feature type="domain" description="PHD-type" evidence="6">
    <location>
        <begin position="183"/>
        <end position="234"/>
    </location>
</feature>
<dbReference type="InterPro" id="IPR019787">
    <property type="entry name" value="Znf_PHD-finger"/>
</dbReference>
<dbReference type="InterPro" id="IPR019786">
    <property type="entry name" value="Zinc_finger_PHD-type_CS"/>
</dbReference>
<dbReference type="InterPro" id="IPR013083">
    <property type="entry name" value="Znf_RING/FYVE/PHD"/>
</dbReference>
<evidence type="ECO:0000256" key="1">
    <source>
        <dbReference type="ARBA" id="ARBA00022723"/>
    </source>
</evidence>
<feature type="compositionally biased region" description="Polar residues" evidence="5">
    <location>
        <begin position="1"/>
        <end position="12"/>
    </location>
</feature>
<name>A0A6P9A4Y1_THRPL</name>
<gene>
    <name evidence="8" type="primary">LOC117652045</name>
</gene>
<feature type="compositionally biased region" description="Basic and acidic residues" evidence="5">
    <location>
        <begin position="63"/>
        <end position="124"/>
    </location>
</feature>
<feature type="region of interest" description="Disordered" evidence="5">
    <location>
        <begin position="1"/>
        <end position="179"/>
    </location>
</feature>
<dbReference type="InParanoid" id="A0A6P9A4Y1"/>
<dbReference type="SUPFAM" id="SSF57903">
    <property type="entry name" value="FYVE/PHD zinc finger"/>
    <property type="match status" value="1"/>
</dbReference>
<dbReference type="InterPro" id="IPR011011">
    <property type="entry name" value="Znf_FYVE_PHD"/>
</dbReference>
<evidence type="ECO:0000256" key="4">
    <source>
        <dbReference type="PROSITE-ProRule" id="PRU00146"/>
    </source>
</evidence>
<evidence type="ECO:0000256" key="2">
    <source>
        <dbReference type="ARBA" id="ARBA00022771"/>
    </source>
</evidence>
<proteinExistence type="predicted"/>
<dbReference type="PROSITE" id="PS01359">
    <property type="entry name" value="ZF_PHD_1"/>
    <property type="match status" value="1"/>
</dbReference>
<dbReference type="KEGG" id="tpal:117652045"/>
<feature type="compositionally biased region" description="Basic residues" evidence="5">
    <location>
        <begin position="126"/>
        <end position="138"/>
    </location>
</feature>
<keyword evidence="2 4" id="KW-0863">Zinc-finger</keyword>
<evidence type="ECO:0000256" key="3">
    <source>
        <dbReference type="ARBA" id="ARBA00022833"/>
    </source>
</evidence>
<protein>
    <submittedName>
        <fullName evidence="8">Protein PXR1-like</fullName>
    </submittedName>
</protein>
<feature type="compositionally biased region" description="Basic and acidic residues" evidence="5">
    <location>
        <begin position="155"/>
        <end position="165"/>
    </location>
</feature>
<dbReference type="GeneID" id="117652045"/>
<dbReference type="SMART" id="SM00249">
    <property type="entry name" value="PHD"/>
    <property type="match status" value="1"/>
</dbReference>
<dbReference type="CDD" id="cd15517">
    <property type="entry name" value="PHD_TCF19_like"/>
    <property type="match status" value="1"/>
</dbReference>
<feature type="compositionally biased region" description="Polar residues" evidence="5">
    <location>
        <begin position="40"/>
        <end position="59"/>
    </location>
</feature>
<accession>A0A6P9A4Y1</accession>
<dbReference type="InterPro" id="IPR001965">
    <property type="entry name" value="Znf_PHD"/>
</dbReference>
<dbReference type="PROSITE" id="PS50016">
    <property type="entry name" value="ZF_PHD_2"/>
    <property type="match status" value="1"/>
</dbReference>
<reference evidence="8" key="1">
    <citation type="submission" date="2025-08" db="UniProtKB">
        <authorList>
            <consortium name="RefSeq"/>
        </authorList>
    </citation>
    <scope>IDENTIFICATION</scope>
    <source>
        <tissue evidence="8">Total insect</tissue>
    </source>
</reference>
<dbReference type="Proteomes" id="UP000515158">
    <property type="component" value="Unplaced"/>
</dbReference>
<sequence length="234" mass="27186">MDQSLLNPGDKSSANDDSPRSVAAVVQSFLNPVPEIEDSSGPSTSKRITTTRMITSQEFVDQMQEREEKKREEEELKAQRKREREEKKVEKSRLSEEKKRQAAEKRRLAEEKKRLALEQKENQKGKQVKRRNTRKRNKQIVEDNNLSDVDDPNSEMDKENVDPRADINGGRQSTTASQEEEEDALCGKCARSFLHDFRGEKWIRCSNCEIWYHNKCLGLRDSFFSLTFICPDCK</sequence>
<dbReference type="AlphaFoldDB" id="A0A6P9A4Y1"/>
<evidence type="ECO:0000259" key="6">
    <source>
        <dbReference type="PROSITE" id="PS50016"/>
    </source>
</evidence>
<dbReference type="RefSeq" id="XP_034252570.1">
    <property type="nucleotide sequence ID" value="XM_034396679.1"/>
</dbReference>
<keyword evidence="7" id="KW-1185">Reference proteome</keyword>
<dbReference type="GO" id="GO:0008270">
    <property type="term" value="F:zinc ion binding"/>
    <property type="evidence" value="ECO:0007669"/>
    <property type="project" value="UniProtKB-KW"/>
</dbReference>
<dbReference type="OrthoDB" id="4327074at2759"/>
<evidence type="ECO:0000313" key="7">
    <source>
        <dbReference type="Proteomes" id="UP000515158"/>
    </source>
</evidence>
<dbReference type="Gene3D" id="3.30.40.10">
    <property type="entry name" value="Zinc/RING finger domain, C3HC4 (zinc finger)"/>
    <property type="match status" value="1"/>
</dbReference>
<dbReference type="Pfam" id="PF00628">
    <property type="entry name" value="PHD"/>
    <property type="match status" value="1"/>
</dbReference>